<sequence>MSALDDFGGEARLRELVEAFYDLIETLPEGSNLRRLHARGHGVAHARVEQFNFLSGFMGGRAYYKEKHGHMDVKLMHAHVPIRKADAENWLFCMNKALDDEGHKGPHIDKLRMVFTRVATILINNVPDWEDDLRRP</sequence>
<keyword evidence="1" id="KW-0813">Transport</keyword>
<dbReference type="GO" id="GO:0005344">
    <property type="term" value="F:oxygen carrier activity"/>
    <property type="evidence" value="ECO:0007669"/>
    <property type="project" value="InterPro"/>
</dbReference>
<dbReference type="RefSeq" id="WP_073197387.1">
    <property type="nucleotide sequence ID" value="NZ_FRBN01000008.1"/>
</dbReference>
<accession>A0A1M6YZ69</accession>
<dbReference type="CDD" id="cd14773">
    <property type="entry name" value="TrHb2_PhHbO-like_O"/>
    <property type="match status" value="1"/>
</dbReference>
<evidence type="ECO:0000256" key="1">
    <source>
        <dbReference type="ARBA" id="ARBA00022448"/>
    </source>
</evidence>
<dbReference type="OrthoDB" id="9790913at2"/>
<comment type="similarity">
    <text evidence="5">Belongs to the truncated hemoglobin family. Group II subfamily.</text>
</comment>
<dbReference type="AlphaFoldDB" id="A0A1M6YZ69"/>
<keyword evidence="4" id="KW-0408">Iron</keyword>
<dbReference type="EMBL" id="FRBN01000008">
    <property type="protein sequence ID" value="SHL23369.1"/>
    <property type="molecule type" value="Genomic_DNA"/>
</dbReference>
<dbReference type="STRING" id="1054996.SAMN05444414_10881"/>
<keyword evidence="7" id="KW-1185">Reference proteome</keyword>
<gene>
    <name evidence="6" type="ORF">SAMN05444414_10881</name>
</gene>
<reference evidence="7" key="1">
    <citation type="submission" date="2016-11" db="EMBL/GenBank/DDBJ databases">
        <authorList>
            <person name="Varghese N."/>
            <person name="Submissions S."/>
        </authorList>
    </citation>
    <scope>NUCLEOTIDE SEQUENCE [LARGE SCALE GENOMIC DNA]</scope>
    <source>
        <strain evidence="7">DSM 29327</strain>
    </source>
</reference>
<dbReference type="Gene3D" id="1.10.490.10">
    <property type="entry name" value="Globins"/>
    <property type="match status" value="1"/>
</dbReference>
<evidence type="ECO:0000256" key="3">
    <source>
        <dbReference type="ARBA" id="ARBA00022723"/>
    </source>
</evidence>
<dbReference type="SUPFAM" id="SSF46458">
    <property type="entry name" value="Globin-like"/>
    <property type="match status" value="1"/>
</dbReference>
<evidence type="ECO:0000256" key="2">
    <source>
        <dbReference type="ARBA" id="ARBA00022617"/>
    </source>
</evidence>
<dbReference type="Proteomes" id="UP000184191">
    <property type="component" value="Unassembled WGS sequence"/>
</dbReference>
<keyword evidence="3" id="KW-0479">Metal-binding</keyword>
<name>A0A1M6YZ69_9RHOB</name>
<evidence type="ECO:0000256" key="5">
    <source>
        <dbReference type="ARBA" id="ARBA00034496"/>
    </source>
</evidence>
<protein>
    <submittedName>
        <fullName evidence="6">Hemoglobin</fullName>
    </submittedName>
</protein>
<evidence type="ECO:0000313" key="7">
    <source>
        <dbReference type="Proteomes" id="UP000184191"/>
    </source>
</evidence>
<dbReference type="InterPro" id="IPR044203">
    <property type="entry name" value="GlbO/GLB3-like"/>
</dbReference>
<dbReference type="Pfam" id="PF01152">
    <property type="entry name" value="Bac_globin"/>
    <property type="match status" value="1"/>
</dbReference>
<dbReference type="PANTHER" id="PTHR47366">
    <property type="entry name" value="TWO-ON-TWO HEMOGLOBIN-3"/>
    <property type="match status" value="1"/>
</dbReference>
<dbReference type="InterPro" id="IPR001486">
    <property type="entry name" value="Hemoglobin_trunc"/>
</dbReference>
<organism evidence="6 7">
    <name type="scientific">Roseovarius marisflavi</name>
    <dbReference type="NCBI Taxonomy" id="1054996"/>
    <lineage>
        <taxon>Bacteria</taxon>
        <taxon>Pseudomonadati</taxon>
        <taxon>Pseudomonadota</taxon>
        <taxon>Alphaproteobacteria</taxon>
        <taxon>Rhodobacterales</taxon>
        <taxon>Roseobacteraceae</taxon>
        <taxon>Roseovarius</taxon>
    </lineage>
</organism>
<evidence type="ECO:0000313" key="6">
    <source>
        <dbReference type="EMBL" id="SHL23369.1"/>
    </source>
</evidence>
<dbReference type="PANTHER" id="PTHR47366:SF1">
    <property type="entry name" value="TWO-ON-TWO HEMOGLOBIN-3"/>
    <property type="match status" value="1"/>
</dbReference>
<dbReference type="InterPro" id="IPR009050">
    <property type="entry name" value="Globin-like_sf"/>
</dbReference>
<dbReference type="GO" id="GO:0019825">
    <property type="term" value="F:oxygen binding"/>
    <property type="evidence" value="ECO:0007669"/>
    <property type="project" value="InterPro"/>
</dbReference>
<evidence type="ECO:0000256" key="4">
    <source>
        <dbReference type="ARBA" id="ARBA00023004"/>
    </source>
</evidence>
<dbReference type="GO" id="GO:0020037">
    <property type="term" value="F:heme binding"/>
    <property type="evidence" value="ECO:0007669"/>
    <property type="project" value="InterPro"/>
</dbReference>
<dbReference type="InterPro" id="IPR012292">
    <property type="entry name" value="Globin/Proto"/>
</dbReference>
<keyword evidence="2" id="KW-0349">Heme</keyword>
<dbReference type="GO" id="GO:0046872">
    <property type="term" value="F:metal ion binding"/>
    <property type="evidence" value="ECO:0007669"/>
    <property type="project" value="UniProtKB-KW"/>
</dbReference>
<proteinExistence type="inferred from homology"/>